<dbReference type="GO" id="GO:0046872">
    <property type="term" value="F:metal ion binding"/>
    <property type="evidence" value="ECO:0007669"/>
    <property type="project" value="UniProtKB-KW"/>
</dbReference>
<dbReference type="SUPFAM" id="SSF50998">
    <property type="entry name" value="Quinoprotein alcohol dehydrogenase-like"/>
    <property type="match status" value="1"/>
</dbReference>
<evidence type="ECO:0000256" key="5">
    <source>
        <dbReference type="ARBA" id="ARBA00022837"/>
    </source>
</evidence>
<protein>
    <recommendedName>
        <fullName evidence="7">PilY1 beta-propeller domain-containing protein</fullName>
    </recommendedName>
</protein>
<evidence type="ECO:0000256" key="4">
    <source>
        <dbReference type="ARBA" id="ARBA00022723"/>
    </source>
</evidence>
<name>A0A653DZ80_9PSED</name>
<comment type="subcellular location">
    <subcellularLocation>
        <location evidence="1">Fimbrium</location>
    </subcellularLocation>
</comment>
<dbReference type="EMBL" id="LR215729">
    <property type="protein sequence ID" value="VEV95797.1"/>
    <property type="molecule type" value="Genomic_DNA"/>
</dbReference>
<dbReference type="InterPro" id="IPR008707">
    <property type="entry name" value="B-propeller_PilY1"/>
</dbReference>
<dbReference type="RefSeq" id="WP_239655500.1">
    <property type="nucleotide sequence ID" value="NZ_LR215729.2"/>
</dbReference>
<keyword evidence="6" id="KW-0281">Fimbrium</keyword>
<comment type="similarity">
    <text evidence="2">Belongs to the PilY1 family.</text>
</comment>
<evidence type="ECO:0000256" key="2">
    <source>
        <dbReference type="ARBA" id="ARBA00008387"/>
    </source>
</evidence>
<keyword evidence="3" id="KW-1029">Fimbrium biogenesis</keyword>
<evidence type="ECO:0000256" key="1">
    <source>
        <dbReference type="ARBA" id="ARBA00004561"/>
    </source>
</evidence>
<dbReference type="Pfam" id="PF05567">
    <property type="entry name" value="T4P_PilY1"/>
    <property type="match status" value="1"/>
</dbReference>
<organism evidence="8">
    <name type="scientific">Pseudomonas marincola</name>
    <dbReference type="NCBI Taxonomy" id="437900"/>
    <lineage>
        <taxon>Bacteria</taxon>
        <taxon>Pseudomonadati</taxon>
        <taxon>Pseudomonadota</taxon>
        <taxon>Gammaproteobacteria</taxon>
        <taxon>Pseudomonadales</taxon>
        <taxon>Pseudomonadaceae</taxon>
        <taxon>Pseudomonas</taxon>
    </lineage>
</organism>
<proteinExistence type="inferred from homology"/>
<feature type="domain" description="PilY1 beta-propeller" evidence="7">
    <location>
        <begin position="724"/>
        <end position="1058"/>
    </location>
</feature>
<evidence type="ECO:0000313" key="8">
    <source>
        <dbReference type="EMBL" id="VEV95797.1"/>
    </source>
</evidence>
<dbReference type="AlphaFoldDB" id="A0A653DZ80"/>
<evidence type="ECO:0000259" key="7">
    <source>
        <dbReference type="Pfam" id="PF05567"/>
    </source>
</evidence>
<accession>A0A653DZ80</accession>
<reference evidence="8" key="1">
    <citation type="submission" date="2019-02" db="EMBL/GenBank/DDBJ databases">
        <authorList>
            <consortium name="Genoscope - CEA"/>
            <person name="William W."/>
        </authorList>
    </citation>
    <scope>NUCLEOTIDE SEQUENCE [LARGE SCALE GENOMIC DNA]</scope>
    <source>
        <strain evidence="8">YSy11</strain>
    </source>
</reference>
<gene>
    <name evidence="8" type="ORF">PMYSY11_0750</name>
</gene>
<keyword evidence="5" id="KW-0106">Calcium</keyword>
<dbReference type="GO" id="GO:0009289">
    <property type="term" value="C:pilus"/>
    <property type="evidence" value="ECO:0007669"/>
    <property type="project" value="UniProtKB-SubCell"/>
</dbReference>
<sequence length="1232" mass="136142">MESEIERIRSLVIIIAAVSHSRRSVLGVLCCSLFLNPAIAQVAQTPLILGSNTVPGNLALVPSVEFPTAISVANIADKFVESNDYVGYFDSDKCYQYIRQDFRHIYFGLITGAEGGGYFTPVNRGRSCAGKWSGNYLNWATTQTIDPFRKALTGGYRSVDTVQQTILEKATRDGRKSQFKNRTVTGKQVISRISPYGSSSIRSSVFSANPKASARAKHYQRNKTLAIKSGDQTHYYSVRVEVCKNASLLEDNCVRYGNHWKPEGLMQRYAADIRFSAFSYLNIDGDKRNGGVLRSQQAYVGPLMREPGTSGFISNPDVEWDSNSGVIYVNPLHANVGNSGSINYINKFGELTNQHKSSDPVSELYYSALRYFKKQGNIAAYSQTSDDIQKDKFPVLTNWSDPIQYTCQNNFILGIGDVYTHEDQDLPHSDDRLNVRTYTQKVFDLEGIGKSAGAEFTKYNNSAFIAGMAYYANTSDIRSDLPGKQTISTYWVDVRENQKLELRSKNQYWLAAKYGGFDVPEDFGNPLSRAQRLDPAWWRSNNELLSPNYYRPDNFYVASDAANMVAGLTRAFAQIANEVTSTTTSLATNSTRISTDNAIFQSRFNSKAWSGDLLAKRIGADGPASEEPLWSAAQKLDAIKDITQRNILTVVPPSGTANVGGRIAYQGIEFTWGALSHEQQQQLTLDDESSATAKLRLEYLRGDRSQEITDKIRSRPFRQRGSRLGDIVNSDPQYLHNQNFGYANLKWSSGTVGQAYKTFRSSNKYLKRSPLVVVGANDGMLHGFDATSDDKGGKTLGGRELFAYVPASLFGKLPALSDPNYTHRYFVDGTPRVGDVWLGSRWASVVVGSGGAGGNSIFALDVTDPENVGPSSVLWEFSHPRMGYNLGQPTLVALPNERFAVLVTSGYHDTEPDTDGKLWVLDVKDGHVIREINLPTSANLGTPLASDTNRDLVADRAYVADTAGNLWRIDLADKDPAKWGIASSLADGPLFVAKDKNGQRQAITAPLTSAFNQKNQHMVFFGTGSFYRTTDNETPSEPAVETFYGLIDDGEAIEGRSRLLQQTIFEEQTLAGGLNVRAITDHELTTEPGWYIDLVLEGGSGKGERVLAEATVRSQQIIITTMTPSADPCAFGGNSWVMAVNRDTGSRLDSVYFDTNHDALFDHQDMFDVNGELIPWSGISYEVEGVIKGVTITYEDDQPVLYYVDSDGNLSKILVATVLDTARQSWREVRPL</sequence>
<dbReference type="InterPro" id="IPR011047">
    <property type="entry name" value="Quinoprotein_ADH-like_sf"/>
</dbReference>
<keyword evidence="4" id="KW-0479">Metal-binding</keyword>
<evidence type="ECO:0000256" key="3">
    <source>
        <dbReference type="ARBA" id="ARBA00022558"/>
    </source>
</evidence>
<evidence type="ECO:0000256" key="6">
    <source>
        <dbReference type="ARBA" id="ARBA00023263"/>
    </source>
</evidence>